<name>A0A506U5X8_9HYPH</name>
<organism evidence="9 10">
    <name type="scientific">Martelella alba</name>
    <dbReference type="NCBI Taxonomy" id="2590451"/>
    <lineage>
        <taxon>Bacteria</taxon>
        <taxon>Pseudomonadati</taxon>
        <taxon>Pseudomonadota</taxon>
        <taxon>Alphaproteobacteria</taxon>
        <taxon>Hyphomicrobiales</taxon>
        <taxon>Aurantimonadaceae</taxon>
        <taxon>Martelella</taxon>
    </lineage>
</organism>
<feature type="transmembrane region" description="Helical" evidence="7">
    <location>
        <begin position="135"/>
        <end position="156"/>
    </location>
</feature>
<accession>A0A506U5X8</accession>
<comment type="similarity">
    <text evidence="7">Belongs to the binding-protein-dependent transport system permease family.</text>
</comment>
<dbReference type="GO" id="GO:0055085">
    <property type="term" value="P:transmembrane transport"/>
    <property type="evidence" value="ECO:0007669"/>
    <property type="project" value="InterPro"/>
</dbReference>
<dbReference type="EMBL" id="VHLG01000018">
    <property type="protein sequence ID" value="TPW27337.1"/>
    <property type="molecule type" value="Genomic_DNA"/>
</dbReference>
<reference evidence="9 10" key="1">
    <citation type="submission" date="2019-06" db="EMBL/GenBank/DDBJ databases">
        <authorList>
            <person name="Li M."/>
        </authorList>
    </citation>
    <scope>NUCLEOTIDE SEQUENCE [LARGE SCALE GENOMIC DNA]</scope>
    <source>
        <strain evidence="9 10">BGMRC2036</strain>
    </source>
</reference>
<evidence type="ECO:0000313" key="10">
    <source>
        <dbReference type="Proteomes" id="UP000318801"/>
    </source>
</evidence>
<feature type="transmembrane region" description="Helical" evidence="7">
    <location>
        <begin position="279"/>
        <end position="305"/>
    </location>
</feature>
<feature type="transmembrane region" description="Helical" evidence="7">
    <location>
        <begin position="99"/>
        <end position="123"/>
    </location>
</feature>
<comment type="caution">
    <text evidence="9">The sequence shown here is derived from an EMBL/GenBank/DDBJ whole genome shotgun (WGS) entry which is preliminary data.</text>
</comment>
<dbReference type="PANTHER" id="PTHR43163:SF3">
    <property type="entry name" value="PEPTIDE ABC TRANSPORTER PERMEASE PROTEIN"/>
    <property type="match status" value="1"/>
</dbReference>
<evidence type="ECO:0000256" key="1">
    <source>
        <dbReference type="ARBA" id="ARBA00004651"/>
    </source>
</evidence>
<evidence type="ECO:0000256" key="7">
    <source>
        <dbReference type="RuleBase" id="RU363032"/>
    </source>
</evidence>
<keyword evidence="3" id="KW-1003">Cell membrane</keyword>
<evidence type="ECO:0000256" key="3">
    <source>
        <dbReference type="ARBA" id="ARBA00022475"/>
    </source>
</evidence>
<keyword evidence="10" id="KW-1185">Reference proteome</keyword>
<keyword evidence="6 7" id="KW-0472">Membrane</keyword>
<dbReference type="InterPro" id="IPR035906">
    <property type="entry name" value="MetI-like_sf"/>
</dbReference>
<evidence type="ECO:0000256" key="5">
    <source>
        <dbReference type="ARBA" id="ARBA00022989"/>
    </source>
</evidence>
<dbReference type="PROSITE" id="PS50928">
    <property type="entry name" value="ABC_TM1"/>
    <property type="match status" value="1"/>
</dbReference>
<evidence type="ECO:0000259" key="8">
    <source>
        <dbReference type="PROSITE" id="PS50928"/>
    </source>
</evidence>
<dbReference type="OrthoDB" id="9805855at2"/>
<evidence type="ECO:0000256" key="2">
    <source>
        <dbReference type="ARBA" id="ARBA00022448"/>
    </source>
</evidence>
<keyword evidence="5 7" id="KW-1133">Transmembrane helix</keyword>
<proteinExistence type="inferred from homology"/>
<dbReference type="Pfam" id="PF19300">
    <property type="entry name" value="BPD_transp_1_N"/>
    <property type="match status" value="1"/>
</dbReference>
<sequence>MLGFIGKRLLATVLTLLAISVLIFIAGSVLPGDAAQMQLNVFANDTNLAALREQMGLNQPIWHRYLSWLFAAVRGDLGTSMSFQTPIAPLVIDRFEQSAILTVAAMAVSVPLALILGLLSGLYRNRLPDYLMTGVGLLGISVPEFVWGVLLIVIFSDRLGLLPPTSITDGSALQDPQVLVLPVLTLTLLTLAQVGRLMRSGVVSTLKEDFIRTARLKGATPGRTVFRHIFPNSVSPAISAIGLNFGWMFGSLAVIETLFSYPGLGNLIVFSVQNRDIPLLQAAVLFVSLVVCLGNLAADLVILALDPRLRSRAGS</sequence>
<dbReference type="PANTHER" id="PTHR43163">
    <property type="entry name" value="DIPEPTIDE TRANSPORT SYSTEM PERMEASE PROTEIN DPPB-RELATED"/>
    <property type="match status" value="1"/>
</dbReference>
<feature type="transmembrane region" description="Helical" evidence="7">
    <location>
        <begin position="237"/>
        <end position="259"/>
    </location>
</feature>
<feature type="domain" description="ABC transmembrane type-1" evidence="8">
    <location>
        <begin position="95"/>
        <end position="302"/>
    </location>
</feature>
<keyword evidence="4 7" id="KW-0812">Transmembrane</keyword>
<dbReference type="InterPro" id="IPR000515">
    <property type="entry name" value="MetI-like"/>
</dbReference>
<dbReference type="CDD" id="cd06261">
    <property type="entry name" value="TM_PBP2"/>
    <property type="match status" value="1"/>
</dbReference>
<evidence type="ECO:0000256" key="4">
    <source>
        <dbReference type="ARBA" id="ARBA00022692"/>
    </source>
</evidence>
<evidence type="ECO:0000256" key="6">
    <source>
        <dbReference type="ARBA" id="ARBA00023136"/>
    </source>
</evidence>
<dbReference type="Gene3D" id="1.10.3720.10">
    <property type="entry name" value="MetI-like"/>
    <property type="match status" value="1"/>
</dbReference>
<dbReference type="SUPFAM" id="SSF161098">
    <property type="entry name" value="MetI-like"/>
    <property type="match status" value="1"/>
</dbReference>
<dbReference type="InterPro" id="IPR045621">
    <property type="entry name" value="BPD_transp_1_N"/>
</dbReference>
<dbReference type="AlphaFoldDB" id="A0A506U5X8"/>
<comment type="subcellular location">
    <subcellularLocation>
        <location evidence="1 7">Cell membrane</location>
        <topology evidence="1 7">Multi-pass membrane protein</topology>
    </subcellularLocation>
</comment>
<dbReference type="RefSeq" id="WP_141150873.1">
    <property type="nucleotide sequence ID" value="NZ_VHLG01000018.1"/>
</dbReference>
<dbReference type="GO" id="GO:0005886">
    <property type="term" value="C:plasma membrane"/>
    <property type="evidence" value="ECO:0007669"/>
    <property type="project" value="UniProtKB-SubCell"/>
</dbReference>
<protein>
    <submittedName>
        <fullName evidence="9">ABC transporter permease</fullName>
    </submittedName>
</protein>
<keyword evidence="2 7" id="KW-0813">Transport</keyword>
<evidence type="ECO:0000313" key="9">
    <source>
        <dbReference type="EMBL" id="TPW27337.1"/>
    </source>
</evidence>
<dbReference type="Pfam" id="PF00528">
    <property type="entry name" value="BPD_transp_1"/>
    <property type="match status" value="1"/>
</dbReference>
<gene>
    <name evidence="9" type="ORF">FJU08_20225</name>
</gene>
<dbReference type="Proteomes" id="UP000318801">
    <property type="component" value="Unassembled WGS sequence"/>
</dbReference>
<feature type="transmembrane region" description="Helical" evidence="7">
    <location>
        <begin position="176"/>
        <end position="194"/>
    </location>
</feature>